<dbReference type="EMBL" id="FPJG01000006">
    <property type="protein sequence ID" value="SFW68835.1"/>
    <property type="molecule type" value="Genomic_DNA"/>
</dbReference>
<feature type="domain" description="AMP-binding enzyme C-terminal" evidence="6">
    <location>
        <begin position="415"/>
        <end position="488"/>
    </location>
</feature>
<keyword evidence="4" id="KW-0443">Lipid metabolism</keyword>
<protein>
    <submittedName>
        <fullName evidence="7">Acyl-CoA synthetase (AMP-forming)/AMP-acid ligase II</fullName>
    </submittedName>
</protein>
<dbReference type="STRING" id="546364.SAMN04489730_2917"/>
<proteinExistence type="inferred from homology"/>
<evidence type="ECO:0000256" key="1">
    <source>
        <dbReference type="ARBA" id="ARBA00006432"/>
    </source>
</evidence>
<reference evidence="8" key="1">
    <citation type="submission" date="2016-11" db="EMBL/GenBank/DDBJ databases">
        <authorList>
            <person name="Varghese N."/>
            <person name="Submissions S."/>
        </authorList>
    </citation>
    <scope>NUCLEOTIDE SEQUENCE [LARGE SCALE GENOMIC DNA]</scope>
    <source>
        <strain evidence="8">DSM 44671</strain>
    </source>
</reference>
<comment type="similarity">
    <text evidence="1">Belongs to the ATP-dependent AMP-binding enzyme family.</text>
</comment>
<evidence type="ECO:0000256" key="4">
    <source>
        <dbReference type="ARBA" id="ARBA00023098"/>
    </source>
</evidence>
<dbReference type="Pfam" id="PF13193">
    <property type="entry name" value="AMP-binding_C"/>
    <property type="match status" value="1"/>
</dbReference>
<dbReference type="OrthoDB" id="9803968at2"/>
<evidence type="ECO:0000259" key="5">
    <source>
        <dbReference type="Pfam" id="PF00501"/>
    </source>
</evidence>
<dbReference type="SUPFAM" id="SSF56801">
    <property type="entry name" value="Acetyl-CoA synthetase-like"/>
    <property type="match status" value="1"/>
</dbReference>
<keyword evidence="3" id="KW-0276">Fatty acid metabolism</keyword>
<evidence type="ECO:0000313" key="7">
    <source>
        <dbReference type="EMBL" id="SFW68835.1"/>
    </source>
</evidence>
<keyword evidence="8" id="KW-1185">Reference proteome</keyword>
<dbReference type="PANTHER" id="PTHR43859">
    <property type="entry name" value="ACYL-ACTIVATING ENZYME"/>
    <property type="match status" value="1"/>
</dbReference>
<organism evidence="7 8">
    <name type="scientific">Amycolatopsis australiensis</name>
    <dbReference type="NCBI Taxonomy" id="546364"/>
    <lineage>
        <taxon>Bacteria</taxon>
        <taxon>Bacillati</taxon>
        <taxon>Actinomycetota</taxon>
        <taxon>Actinomycetes</taxon>
        <taxon>Pseudonocardiales</taxon>
        <taxon>Pseudonocardiaceae</taxon>
        <taxon>Amycolatopsis</taxon>
    </lineage>
</organism>
<dbReference type="InterPro" id="IPR042099">
    <property type="entry name" value="ANL_N_sf"/>
</dbReference>
<dbReference type="RefSeq" id="WP_072476792.1">
    <property type="nucleotide sequence ID" value="NZ_FPJG01000006.1"/>
</dbReference>
<evidence type="ECO:0000256" key="3">
    <source>
        <dbReference type="ARBA" id="ARBA00022832"/>
    </source>
</evidence>
<dbReference type="Pfam" id="PF00501">
    <property type="entry name" value="AMP-binding"/>
    <property type="match status" value="1"/>
</dbReference>
<evidence type="ECO:0000313" key="8">
    <source>
        <dbReference type="Proteomes" id="UP000182740"/>
    </source>
</evidence>
<gene>
    <name evidence="7" type="ORF">SAMN04489730_2917</name>
</gene>
<dbReference type="Proteomes" id="UP000182740">
    <property type="component" value="Unassembled WGS sequence"/>
</dbReference>
<evidence type="ECO:0000256" key="2">
    <source>
        <dbReference type="ARBA" id="ARBA00022598"/>
    </source>
</evidence>
<name>A0A1K1RAJ7_9PSEU</name>
<dbReference type="InterPro" id="IPR025110">
    <property type="entry name" value="AMP-bd_C"/>
</dbReference>
<dbReference type="AlphaFoldDB" id="A0A1K1RAJ7"/>
<dbReference type="FunFam" id="3.30.300.30:FF:000008">
    <property type="entry name" value="2,3-dihydroxybenzoate-AMP ligase"/>
    <property type="match status" value="1"/>
</dbReference>
<evidence type="ECO:0000259" key="6">
    <source>
        <dbReference type="Pfam" id="PF13193"/>
    </source>
</evidence>
<dbReference type="PANTHER" id="PTHR43859:SF4">
    <property type="entry name" value="BUTANOATE--COA LIGASE AAE1-RELATED"/>
    <property type="match status" value="1"/>
</dbReference>
<dbReference type="InterPro" id="IPR045851">
    <property type="entry name" value="AMP-bd_C_sf"/>
</dbReference>
<dbReference type="InterPro" id="IPR000873">
    <property type="entry name" value="AMP-dep_synth/lig_dom"/>
</dbReference>
<dbReference type="Gene3D" id="3.40.50.12780">
    <property type="entry name" value="N-terminal domain of ligase-like"/>
    <property type="match status" value="1"/>
</dbReference>
<accession>A0A1K1RAJ7</accession>
<keyword evidence="2 7" id="KW-0436">Ligase</keyword>
<sequence length="507" mass="55584">MFFDLGVRDFLDRAETVYPDRVAVVDEPDQPAASWGSLTYREVARRARAQAANLDTLGVPAGGRVAIVSHNAARLLVSFFGVSGWGRILVPVNFRLAAAEVKYIVEHSGAEVLIVDPELEHLLDTVTAKHVFVMGRDDDAIWGGDGTPRPWGGDESATATINYTSGTTARPKGVQLTHRNIWLNAVVFGLHTTLSDNDVLLHTLPMFHCNGWGMPYAVTGLGGRHIVLRKVDGTEILRRIEEHGVTILCAAPAVVTAALDGAATWQGEIPGRDRVRIVVAGAPPPTRTIERVRAELGWEFIQIYGLTETAPLLTVNRMRSEWADLDPHEQARLLGRAGTPALGVRIAVDSDGEVLARSNHNLDGYWENPEETARVQEGNWFHTGDGGTFADGYLTIADRKKDVIISGGENVSSIEVEDALNSHPAVREAAVIGIPDEKWGELVTALVVVESPVTAEELIQHCRGYLAGYKCPKRVEFLDELPRTATGKIQKFKLREPFWQDRSRQVN</sequence>
<dbReference type="GO" id="GO:0016874">
    <property type="term" value="F:ligase activity"/>
    <property type="evidence" value="ECO:0007669"/>
    <property type="project" value="UniProtKB-KW"/>
</dbReference>
<dbReference type="Gene3D" id="3.30.300.30">
    <property type="match status" value="1"/>
</dbReference>
<dbReference type="GO" id="GO:0006631">
    <property type="term" value="P:fatty acid metabolic process"/>
    <property type="evidence" value="ECO:0007669"/>
    <property type="project" value="UniProtKB-KW"/>
</dbReference>
<feature type="domain" description="AMP-dependent synthetase/ligase" evidence="5">
    <location>
        <begin position="12"/>
        <end position="366"/>
    </location>
</feature>